<evidence type="ECO:0000256" key="12">
    <source>
        <dbReference type="ARBA" id="ARBA00037150"/>
    </source>
</evidence>
<accession>A0A7K7V5Q9</accession>
<evidence type="ECO:0000256" key="3">
    <source>
        <dbReference type="ARBA" id="ARBA00011748"/>
    </source>
</evidence>
<dbReference type="GO" id="GO:0007585">
    <property type="term" value="P:respiratory gaseous exchange by respiratory system"/>
    <property type="evidence" value="ECO:0007669"/>
    <property type="project" value="UniProtKB-KW"/>
</dbReference>
<dbReference type="Pfam" id="PF05184">
    <property type="entry name" value="SapB_1"/>
    <property type="match status" value="2"/>
</dbReference>
<keyword evidence="9" id="KW-1015">Disulfide bond</keyword>
<evidence type="ECO:0000256" key="16">
    <source>
        <dbReference type="ARBA" id="ARBA00040265"/>
    </source>
</evidence>
<dbReference type="GO" id="GO:0007193">
    <property type="term" value="P:adenylate cyclase-inhibiting G protein-coupled receptor signaling pathway"/>
    <property type="evidence" value="ECO:0007669"/>
    <property type="project" value="TreeGrafter"/>
</dbReference>
<comment type="function">
    <text evidence="15">Saposin-B stimulates the hydrolysis of galacto-cerebroside sulfate by arylsulfatase A (EC 3.1.6.8), GM1 gangliosides by beta-galactosidase (EC 3.2.1.23) and globotriaosylceramide by alpha-galactosidase A (EC 3.2.1.22). Saposin-B forms a solubilizing complex with the substrates of the sphingolipid hydrolases.</text>
</comment>
<dbReference type="SUPFAM" id="SSF47862">
    <property type="entry name" value="Saposin"/>
    <property type="match status" value="3"/>
</dbReference>
<evidence type="ECO:0000256" key="13">
    <source>
        <dbReference type="ARBA" id="ARBA00037221"/>
    </source>
</evidence>
<evidence type="ECO:0000256" key="4">
    <source>
        <dbReference type="ARBA" id="ARBA00022439"/>
    </source>
</evidence>
<comment type="function">
    <text evidence="13">Pulmonary surfactant-associated proteins promote alveolar stability by lowering the surface tension at the air-liquid interface in the peripheral air spaces. SP-B increases the collapse pressure of palmitic acid to nearly 70 millinewtons per meter.</text>
</comment>
<evidence type="ECO:0000259" key="19">
    <source>
        <dbReference type="PROSITE" id="PS50015"/>
    </source>
</evidence>
<dbReference type="SMART" id="SM00741">
    <property type="entry name" value="SapB"/>
    <property type="match status" value="2"/>
</dbReference>
<keyword evidence="7" id="KW-0732">Signal</keyword>
<comment type="function">
    <text evidence="14">Saposin-D is a specific sphingomyelin phosphodiesterase activator (EC 3.1.4.12).</text>
</comment>
<proteinExistence type="predicted"/>
<evidence type="ECO:0000256" key="18">
    <source>
        <dbReference type="ARBA" id="ARBA00041785"/>
    </source>
</evidence>
<keyword evidence="4" id="KW-0767">Surface film</keyword>
<evidence type="ECO:0000256" key="11">
    <source>
        <dbReference type="ARBA" id="ARBA00023228"/>
    </source>
</evidence>
<evidence type="ECO:0000256" key="1">
    <source>
        <dbReference type="ARBA" id="ARBA00004364"/>
    </source>
</evidence>
<evidence type="ECO:0000256" key="6">
    <source>
        <dbReference type="ARBA" id="ARBA00022713"/>
    </source>
</evidence>
<comment type="caution">
    <text evidence="21">The sequence shown here is derived from an EMBL/GenBank/DDBJ whole genome shotgun (WGS) entry which is preliminary data.</text>
</comment>
<dbReference type="InterPro" id="IPR008373">
    <property type="entry name" value="Saposin"/>
</dbReference>
<evidence type="ECO:0000256" key="8">
    <source>
        <dbReference type="ARBA" id="ARBA00022737"/>
    </source>
</evidence>
<dbReference type="OrthoDB" id="69496at2759"/>
<sequence>STPLCDVCQVTVRTAESLLESNVTEEQLVEGMEKVCDLLPHAVLAQCRDFVDSYGKAVLTMLLEATEPQAVCALLRCCPRAPAGTGDQAAALARLSAGALCLVCQSVVTYVDNELLRNETLAELGGALDKGCELLPPPLAGQVRVGRAEGALCRPPAVAPLAAAASPQCEALVAQYEPAALRLLVQVLDPAFVCTKLRACDAPEEDEERSGADPCAQGPKYWCRSVATAAACDVSAWS</sequence>
<feature type="non-terminal residue" evidence="21">
    <location>
        <position position="238"/>
    </location>
</feature>
<keyword evidence="8" id="KW-0677">Repeat</keyword>
<evidence type="ECO:0000256" key="9">
    <source>
        <dbReference type="ARBA" id="ARBA00023157"/>
    </source>
</evidence>
<evidence type="ECO:0000256" key="2">
    <source>
        <dbReference type="ARBA" id="ARBA00004371"/>
    </source>
</evidence>
<dbReference type="GO" id="GO:0005576">
    <property type="term" value="C:extracellular region"/>
    <property type="evidence" value="ECO:0007669"/>
    <property type="project" value="UniProtKB-SubCell"/>
</dbReference>
<evidence type="ECO:0000313" key="22">
    <source>
        <dbReference type="Proteomes" id="UP000533954"/>
    </source>
</evidence>
<evidence type="ECO:0000256" key="5">
    <source>
        <dbReference type="ARBA" id="ARBA00022525"/>
    </source>
</evidence>
<comment type="subcellular location">
    <subcellularLocation>
        <location evidence="2">Lysosome</location>
    </subcellularLocation>
    <subcellularLocation>
        <location evidence="1">Secreted</location>
        <location evidence="1">Extracellular space</location>
        <location evidence="1">Surface film</location>
    </subcellularLocation>
</comment>
<dbReference type="InterPro" id="IPR051428">
    <property type="entry name" value="Sphingo_Act-Surfact_Prot"/>
</dbReference>
<dbReference type="PROSITE" id="PS50015">
    <property type="entry name" value="SAP_B"/>
    <property type="match status" value="2"/>
</dbReference>
<keyword evidence="11" id="KW-0458">Lysosome</keyword>
<feature type="domain" description="Saposin A-type" evidence="20">
    <location>
        <begin position="208"/>
        <end position="238"/>
    </location>
</feature>
<dbReference type="Gene3D" id="1.10.225.10">
    <property type="entry name" value="Saposin-like"/>
    <property type="match status" value="2"/>
</dbReference>
<dbReference type="PANTHER" id="PTHR11480">
    <property type="entry name" value="SAPOSIN-RELATED"/>
    <property type="match status" value="1"/>
</dbReference>
<comment type="function">
    <text evidence="12">Saposin-A and saposin-C stimulate the hydrolysis of glucosylceramide by beta-glucosylceramidase (EC 3.2.1.45) and galactosylceramide by beta-galactosylceramidase (EC 3.2.1.46). Saposin-C apparently acts by combining with the enzyme and acidic lipid to form an activated complex, rather than by solubilizing the substrate.</text>
</comment>
<dbReference type="Pfam" id="PF03489">
    <property type="entry name" value="SapB_2"/>
    <property type="match status" value="2"/>
</dbReference>
<feature type="non-terminal residue" evidence="21">
    <location>
        <position position="1"/>
    </location>
</feature>
<comment type="subunit">
    <text evidence="3">Homodimer; disulfide-linked.</text>
</comment>
<keyword evidence="22" id="KW-1185">Reference proteome</keyword>
<dbReference type="InterPro" id="IPR003119">
    <property type="entry name" value="SAP_A"/>
</dbReference>
<keyword evidence="10" id="KW-0325">Glycoprotein</keyword>
<dbReference type="GO" id="GO:0006665">
    <property type="term" value="P:sphingolipid metabolic process"/>
    <property type="evidence" value="ECO:0007669"/>
    <property type="project" value="InterPro"/>
</dbReference>
<evidence type="ECO:0000256" key="14">
    <source>
        <dbReference type="ARBA" id="ARBA00037231"/>
    </source>
</evidence>
<organism evidence="21 22">
    <name type="scientific">Eudromia elegans</name>
    <name type="common">Elegant crested-tinamou</name>
    <dbReference type="NCBI Taxonomy" id="8805"/>
    <lineage>
        <taxon>Eukaryota</taxon>
        <taxon>Metazoa</taxon>
        <taxon>Chordata</taxon>
        <taxon>Craniata</taxon>
        <taxon>Vertebrata</taxon>
        <taxon>Euteleostomi</taxon>
        <taxon>Archelosauria</taxon>
        <taxon>Archosauria</taxon>
        <taxon>Dinosauria</taxon>
        <taxon>Saurischia</taxon>
        <taxon>Theropoda</taxon>
        <taxon>Coelurosauria</taxon>
        <taxon>Aves</taxon>
        <taxon>Palaeognathae</taxon>
        <taxon>Tinamiformes</taxon>
        <taxon>Tinamidae</taxon>
        <taxon>Eudromia</taxon>
    </lineage>
</organism>
<feature type="domain" description="Saposin B-type" evidence="19">
    <location>
        <begin position="97"/>
        <end position="204"/>
    </location>
</feature>
<reference evidence="21 22" key="1">
    <citation type="submission" date="2019-09" db="EMBL/GenBank/DDBJ databases">
        <title>Bird 10,000 Genomes (B10K) Project - Family phase.</title>
        <authorList>
            <person name="Zhang G."/>
        </authorList>
    </citation>
    <scope>NUCLEOTIDE SEQUENCE [LARGE SCALE GENOMIC DNA]</scope>
    <source>
        <strain evidence="21">B10K-LSUMZ-16893</strain>
    </source>
</reference>
<dbReference type="FunFam" id="1.10.225.10:FF:000008">
    <property type="entry name" value="Pulmonary surfactant-associated protein B"/>
    <property type="match status" value="1"/>
</dbReference>
<dbReference type="EMBL" id="VZSX01000050">
    <property type="protein sequence ID" value="NXA36665.1"/>
    <property type="molecule type" value="Genomic_DNA"/>
</dbReference>
<dbReference type="Proteomes" id="UP000533954">
    <property type="component" value="Unassembled WGS sequence"/>
</dbReference>
<dbReference type="InterPro" id="IPR011001">
    <property type="entry name" value="Saposin-like"/>
</dbReference>
<dbReference type="AlphaFoldDB" id="A0A7K7V5Q9"/>
<evidence type="ECO:0000256" key="17">
    <source>
        <dbReference type="ARBA" id="ARBA00041094"/>
    </source>
</evidence>
<evidence type="ECO:0000313" key="21">
    <source>
        <dbReference type="EMBL" id="NXA36665.1"/>
    </source>
</evidence>
<dbReference type="InterPro" id="IPR008139">
    <property type="entry name" value="SaposinB_dom"/>
</dbReference>
<dbReference type="PRINTS" id="PR01797">
    <property type="entry name" value="SAPOSIN"/>
</dbReference>
<dbReference type="GO" id="GO:0016020">
    <property type="term" value="C:membrane"/>
    <property type="evidence" value="ECO:0007669"/>
    <property type="project" value="GOC"/>
</dbReference>
<keyword evidence="6" id="KW-0305">Gaseous exchange</keyword>
<gene>
    <name evidence="21" type="primary">Psap_0</name>
    <name evidence="21" type="ORF">EUDELE_R13421</name>
</gene>
<evidence type="ECO:0000256" key="7">
    <source>
        <dbReference type="ARBA" id="ARBA00022729"/>
    </source>
</evidence>
<keyword evidence="5" id="KW-0964">Secreted</keyword>
<dbReference type="PROSITE" id="PS51110">
    <property type="entry name" value="SAP_A"/>
    <property type="match status" value="1"/>
</dbReference>
<dbReference type="InterPro" id="IPR007856">
    <property type="entry name" value="SapB_1"/>
</dbReference>
<dbReference type="InterPro" id="IPR008138">
    <property type="entry name" value="SapB_2"/>
</dbReference>
<protein>
    <recommendedName>
        <fullName evidence="16">Prosaposin</fullName>
    </recommendedName>
    <alternativeName>
        <fullName evidence="17">Pulmonary surfactant-associated protein B</fullName>
    </alternativeName>
    <alternativeName>
        <fullName evidence="18">Pulmonary surfactant-associated proteolipid SPL(Phe)</fullName>
    </alternativeName>
</protein>
<dbReference type="GO" id="GO:0019216">
    <property type="term" value="P:regulation of lipid metabolic process"/>
    <property type="evidence" value="ECO:0007669"/>
    <property type="project" value="TreeGrafter"/>
</dbReference>
<evidence type="ECO:0000256" key="10">
    <source>
        <dbReference type="ARBA" id="ARBA00023180"/>
    </source>
</evidence>
<name>A0A7K7V5Q9_EUDEL</name>
<evidence type="ECO:0000256" key="15">
    <source>
        <dbReference type="ARBA" id="ARBA00037606"/>
    </source>
</evidence>
<feature type="domain" description="Saposin B-type" evidence="19">
    <location>
        <begin position="1"/>
        <end position="82"/>
    </location>
</feature>
<dbReference type="GO" id="GO:0005764">
    <property type="term" value="C:lysosome"/>
    <property type="evidence" value="ECO:0007669"/>
    <property type="project" value="InterPro"/>
</dbReference>
<dbReference type="Pfam" id="PF02199">
    <property type="entry name" value="SapA"/>
    <property type="match status" value="1"/>
</dbReference>
<evidence type="ECO:0000259" key="20">
    <source>
        <dbReference type="PROSITE" id="PS51110"/>
    </source>
</evidence>
<dbReference type="PANTHER" id="PTHR11480:SF36">
    <property type="entry name" value="PROSAPOSIN"/>
    <property type="match status" value="1"/>
</dbReference>